<dbReference type="Proteomes" id="UP000051992">
    <property type="component" value="Unassembled WGS sequence"/>
</dbReference>
<organism evidence="1 2">
    <name type="scientific">Weissella viridescens</name>
    <name type="common">Lactobacillus viridescens</name>
    <dbReference type="NCBI Taxonomy" id="1629"/>
    <lineage>
        <taxon>Bacteria</taxon>
        <taxon>Bacillati</taxon>
        <taxon>Bacillota</taxon>
        <taxon>Bacilli</taxon>
        <taxon>Lactobacillales</taxon>
        <taxon>Lactobacillaceae</taxon>
        <taxon>Weissella</taxon>
    </lineage>
</organism>
<reference evidence="1 2" key="1">
    <citation type="journal article" date="2015" name="Genome Announc.">
        <title>Expanding the biotechnology potential of lactobacilli through comparative genomics of 213 strains and associated genera.</title>
        <authorList>
            <person name="Sun Z."/>
            <person name="Harris H.M."/>
            <person name="McCann A."/>
            <person name="Guo C."/>
            <person name="Argimon S."/>
            <person name="Zhang W."/>
            <person name="Yang X."/>
            <person name="Jeffery I.B."/>
            <person name="Cooney J.C."/>
            <person name="Kagawa T.F."/>
            <person name="Liu W."/>
            <person name="Song Y."/>
            <person name="Salvetti E."/>
            <person name="Wrobel A."/>
            <person name="Rasinkangas P."/>
            <person name="Parkhill J."/>
            <person name="Rea M.C."/>
            <person name="O'Sullivan O."/>
            <person name="Ritari J."/>
            <person name="Douillard F.P."/>
            <person name="Paul Ross R."/>
            <person name="Yang R."/>
            <person name="Briner A.E."/>
            <person name="Felis G.E."/>
            <person name="de Vos W.M."/>
            <person name="Barrangou R."/>
            <person name="Klaenhammer T.R."/>
            <person name="Caufield P.W."/>
            <person name="Cui Y."/>
            <person name="Zhang H."/>
            <person name="O'Toole P.W."/>
        </authorList>
    </citation>
    <scope>NUCLEOTIDE SEQUENCE [LARGE SCALE GENOMIC DNA]</scope>
    <source>
        <strain evidence="1 2">DSM 20410</strain>
    </source>
</reference>
<gene>
    <name evidence="1" type="ORF">IV50_GL000369</name>
</gene>
<evidence type="ECO:0000313" key="1">
    <source>
        <dbReference type="EMBL" id="KRN47099.1"/>
    </source>
</evidence>
<keyword evidence="2" id="KW-1185">Reference proteome</keyword>
<name>A0A0R2H3W9_WEIVI</name>
<accession>A0A0R2H3W9</accession>
<sequence>MYFAFSTVLLILIGVGYVWMQGDLSINGQTGDNKRRGKVSESSVVYDVPKSDLKSKNFVKNAMPTQTGDYTVTRQGVRVRLAEDKPLKGEVTSGPVSYKLRRIQLLENEARTGEAQNVVRKTLNTPDLPKNYTAAEIHYDITNNTNQTILTDGVATVSYGYKDVMTTLGGLINGAELSNEGVAPGSTQEGYAIVWVPKQSVKDFKTFNIEFASTYNADGREVSEKTSKIKVNV</sequence>
<dbReference type="PATRIC" id="fig|1629.5.peg.373"/>
<dbReference type="AlphaFoldDB" id="A0A0R2H3W9"/>
<dbReference type="EMBL" id="JQBM01000001">
    <property type="protein sequence ID" value="KRN47099.1"/>
    <property type="molecule type" value="Genomic_DNA"/>
</dbReference>
<proteinExistence type="predicted"/>
<protein>
    <submittedName>
        <fullName evidence="1">Uncharacterized protein</fullName>
    </submittedName>
</protein>
<comment type="caution">
    <text evidence="1">The sequence shown here is derived from an EMBL/GenBank/DDBJ whole genome shotgun (WGS) entry which is preliminary data.</text>
</comment>
<evidence type="ECO:0000313" key="2">
    <source>
        <dbReference type="Proteomes" id="UP000051992"/>
    </source>
</evidence>